<feature type="signal peptide" evidence="1">
    <location>
        <begin position="1"/>
        <end position="28"/>
    </location>
</feature>
<dbReference type="AlphaFoldDB" id="A0A2M4DNQ4"/>
<sequence length="115" mass="13056">MCDVNAAALHTLSLSLCLWLHIIASSDAFPANHSTGLYGWIRSRMYCFRVGVGVALFWQSKGRSDGWTKVIRSHYSIAFPNNPPARPLNFDFNFNESCGDEISFHPLHQQQQQEQ</sequence>
<organism evidence="2">
    <name type="scientific">Anopheles darlingi</name>
    <name type="common">Mosquito</name>
    <dbReference type="NCBI Taxonomy" id="43151"/>
    <lineage>
        <taxon>Eukaryota</taxon>
        <taxon>Metazoa</taxon>
        <taxon>Ecdysozoa</taxon>
        <taxon>Arthropoda</taxon>
        <taxon>Hexapoda</taxon>
        <taxon>Insecta</taxon>
        <taxon>Pterygota</taxon>
        <taxon>Neoptera</taxon>
        <taxon>Endopterygota</taxon>
        <taxon>Diptera</taxon>
        <taxon>Nematocera</taxon>
        <taxon>Culicoidea</taxon>
        <taxon>Culicidae</taxon>
        <taxon>Anophelinae</taxon>
        <taxon>Anopheles</taxon>
    </lineage>
</organism>
<keyword evidence="1" id="KW-0732">Signal</keyword>
<feature type="chain" id="PRO_5014643351" evidence="1">
    <location>
        <begin position="29"/>
        <end position="115"/>
    </location>
</feature>
<name>A0A2M4DNQ4_ANODA</name>
<evidence type="ECO:0000313" key="2">
    <source>
        <dbReference type="EMBL" id="MBW79145.1"/>
    </source>
</evidence>
<dbReference type="EMBL" id="GGFL01014967">
    <property type="protein sequence ID" value="MBW79145.1"/>
    <property type="molecule type" value="Transcribed_RNA"/>
</dbReference>
<accession>A0A2M4DNQ4</accession>
<protein>
    <submittedName>
        <fullName evidence="2">Putative secreted protein</fullName>
    </submittedName>
</protein>
<proteinExistence type="predicted"/>
<reference evidence="2" key="1">
    <citation type="submission" date="2018-01" db="EMBL/GenBank/DDBJ databases">
        <title>An insight into the sialome of Amazonian anophelines.</title>
        <authorList>
            <person name="Ribeiro J.M."/>
            <person name="Scarpassa V."/>
            <person name="Calvo E."/>
        </authorList>
    </citation>
    <scope>NUCLEOTIDE SEQUENCE</scope>
</reference>
<evidence type="ECO:0000256" key="1">
    <source>
        <dbReference type="SAM" id="SignalP"/>
    </source>
</evidence>